<dbReference type="EMBL" id="CP044617">
    <property type="protein sequence ID" value="QRD91292.1"/>
    <property type="molecule type" value="Genomic_DNA"/>
</dbReference>
<proteinExistence type="predicted"/>
<reference evidence="2" key="1">
    <citation type="journal article" date="2021" name="G3 (Bethesda)">
        <title>Chromosome assembled and annotated genome sequence of Aspergillus flavus NRRL 3357.</title>
        <authorList>
            <person name="Skerker J.M."/>
            <person name="Pianalto K.M."/>
            <person name="Mondo S.J."/>
            <person name="Yang K."/>
            <person name="Arkin A.P."/>
            <person name="Keller N.P."/>
            <person name="Grigoriev I.V."/>
            <person name="Louise Glass N.L."/>
        </authorList>
    </citation>
    <scope>NUCLEOTIDE SEQUENCE [LARGE SCALE GENOMIC DNA]</scope>
    <source>
        <strain evidence="2">ATCC 200026 / FGSC A1120 / IAM 13836 / NRRL 3357 / JCM 12722 / SRRC 167</strain>
    </source>
</reference>
<protein>
    <submittedName>
        <fullName evidence="1">Uncharacterized protein</fullName>
    </submittedName>
</protein>
<dbReference type="VEuPathDB" id="FungiDB:F9C07_5340"/>
<name>A0A7U2MWR3_ASPFN</name>
<gene>
    <name evidence="1" type="ORF">F9C07_5340</name>
</gene>
<organism evidence="1 2">
    <name type="scientific">Aspergillus flavus (strain ATCC 200026 / FGSC A1120 / IAM 13836 / NRRL 3357 / JCM 12722 / SRRC 167)</name>
    <dbReference type="NCBI Taxonomy" id="332952"/>
    <lineage>
        <taxon>Eukaryota</taxon>
        <taxon>Fungi</taxon>
        <taxon>Dikarya</taxon>
        <taxon>Ascomycota</taxon>
        <taxon>Pezizomycotina</taxon>
        <taxon>Eurotiomycetes</taxon>
        <taxon>Eurotiomycetidae</taxon>
        <taxon>Eurotiales</taxon>
        <taxon>Aspergillaceae</taxon>
        <taxon>Aspergillus</taxon>
        <taxon>Aspergillus subgen. Circumdati</taxon>
    </lineage>
</organism>
<keyword evidence="2" id="KW-1185">Reference proteome</keyword>
<dbReference type="AlphaFoldDB" id="A0A7U2MWR3"/>
<dbReference type="VEuPathDB" id="FungiDB:AFLA_007568"/>
<accession>A0A7U2MWR3</accession>
<evidence type="ECO:0000313" key="2">
    <source>
        <dbReference type="Proteomes" id="UP000596276"/>
    </source>
</evidence>
<sequence>MESLLRLAFHRFHYWEIWPYAVIFGRTEFNCNKDSAEVMTCSSVTRYEAAQQYKSQLYQVKRWVRVYQFGSFRRELVGRKNRAVLHHQVNK</sequence>
<dbReference type="Proteomes" id="UP000596276">
    <property type="component" value="Chromosome 7"/>
</dbReference>
<evidence type="ECO:0000313" key="1">
    <source>
        <dbReference type="EMBL" id="QRD91292.1"/>
    </source>
</evidence>